<evidence type="ECO:0000259" key="12">
    <source>
        <dbReference type="PROSITE" id="PS50110"/>
    </source>
</evidence>
<reference evidence="15" key="1">
    <citation type="submission" date="2020-09" db="EMBL/GenBank/DDBJ databases">
        <title>Desulfogranum mesoprofundum gen. nov., sp. nov., a novel mesophilic, sulfate-reducing chemolithoautotroph isolated from a deep-sea hydrothermal vent chimney in the Suiyo Seamount.</title>
        <authorList>
            <person name="Hashimoto Y."/>
            <person name="Nakagawa S."/>
        </authorList>
    </citation>
    <scope>NUCLEOTIDE SEQUENCE</scope>
    <source>
        <strain evidence="15">KT2</strain>
    </source>
</reference>
<evidence type="ECO:0000259" key="13">
    <source>
        <dbReference type="PROSITE" id="PS50112"/>
    </source>
</evidence>
<dbReference type="Pfam" id="PF00989">
    <property type="entry name" value="PAS"/>
    <property type="match status" value="2"/>
</dbReference>
<dbReference type="SMART" id="SM00388">
    <property type="entry name" value="HisKA"/>
    <property type="match status" value="1"/>
</dbReference>
<dbReference type="SMART" id="SM00091">
    <property type="entry name" value="PAS"/>
    <property type="match status" value="3"/>
</dbReference>
<evidence type="ECO:0000256" key="10">
    <source>
        <dbReference type="SAM" id="Phobius"/>
    </source>
</evidence>
<dbReference type="Proteomes" id="UP000826725">
    <property type="component" value="Chromosome"/>
</dbReference>
<dbReference type="GO" id="GO:0006355">
    <property type="term" value="P:regulation of DNA-templated transcription"/>
    <property type="evidence" value="ECO:0007669"/>
    <property type="project" value="InterPro"/>
</dbReference>
<dbReference type="CDD" id="cd00082">
    <property type="entry name" value="HisKA"/>
    <property type="match status" value="1"/>
</dbReference>
<dbReference type="NCBIfam" id="TIGR00229">
    <property type="entry name" value="sensory_box"/>
    <property type="match status" value="3"/>
</dbReference>
<feature type="domain" description="PAS" evidence="13">
    <location>
        <begin position="211"/>
        <end position="284"/>
    </location>
</feature>
<dbReference type="InterPro" id="IPR000014">
    <property type="entry name" value="PAS"/>
</dbReference>
<evidence type="ECO:0000256" key="7">
    <source>
        <dbReference type="ARBA" id="ARBA00022840"/>
    </source>
</evidence>
<dbReference type="PANTHER" id="PTHR43065">
    <property type="entry name" value="SENSOR HISTIDINE KINASE"/>
    <property type="match status" value="1"/>
</dbReference>
<evidence type="ECO:0000313" key="15">
    <source>
        <dbReference type="EMBL" id="BCL61946.1"/>
    </source>
</evidence>
<keyword evidence="8" id="KW-0902">Two-component regulatory system</keyword>
<sequence>MGPKYSPSLRIALLTAAIVSVMLYSSFMMRSATECYAPLISTVQKIKYEIAMTHLQFEEHFNKDRSVTLESVWKHLELAEKYAGSILKNEYGPNLKFISLKNTSSQEAIEQLIEKISSFKNKLLAREQSYATLPTDQSKTVAFHSTFDKFLFFSDNIETSLETELNEKILVLKYVQSLLLVAILIFGAFMALALRQKERQHQSGLVSLKEKEEHLRTTINSIGDAVIVTDTDGNITRMNPVAERLTGWTSTQATGKPLPKIFRIINTKTGKPASNPVFKVLETGTIEGLANHTMLLAKDGTRYQISDSAAPIHTVDGRISGVVLVFRDVTEEYGIRKALVQNEQYLQSIFRSAPTGIGVVTDRVIQKVNEKICHMTGYDREELLGQSAMILYPHKQDFDFVGRIKYKLLRKHGTGTVETRWKRKDGKIIDILLSSTPIDSSNYSKGITFTALDITDRKQTETLLHLSLEKYEKTFQAAPVWVELSSLETDRYIEVNDTFLKTMGYSSPEEVIGRTSREIGTWANPDDRQKIVEEIQKNGQVKNIAVQRKTRSGAIIDTLFSAESLHLDLRSEQVIISVSQNITKQKQSEKEKARLEEQFHQIQKLESIGRLAGGVAHDLNNLLSPIIGYGEILLEEKNLGEHRQDSVKEIVNAGMRAKDLVHQLLAFSRKQTLEYRQLNLAEAVLGVEKLIRRTIRENIKIEIVFPDNHFPVMADLGQIEQMILNLAVNGADAMADGGTLTIEINTIVLDREYARLHRGVTPGPHVMLAVSDTGCGMDEETCSHIFEPFFSTKGEEGTGLGLATVYGIVKQHQGNIWVYSEPGKGTTFKVYLPLCREENIPRETGRNQSGDLTGSETILLVEDNEQVRNLTLSILKRKGYTVLVGKSGQDALIVLDSYKGPLDLLLTDVVMPGMNGKELFNRLKDDYPDLKVIYMSGYTDNVIAHHGILDENTPFIQKPFTIRDLSVKVREVFGHQQK</sequence>
<keyword evidence="3 9" id="KW-0597">Phosphoprotein</keyword>
<feature type="domain" description="PAS" evidence="13">
    <location>
        <begin position="368"/>
        <end position="412"/>
    </location>
</feature>
<gene>
    <name evidence="15" type="ORF">DGMP_26390</name>
</gene>
<evidence type="ECO:0000256" key="6">
    <source>
        <dbReference type="ARBA" id="ARBA00022777"/>
    </source>
</evidence>
<dbReference type="KEGG" id="dbk:DGMP_26390"/>
<dbReference type="PANTHER" id="PTHR43065:SF42">
    <property type="entry name" value="TWO-COMPONENT SENSOR PPRA"/>
    <property type="match status" value="1"/>
</dbReference>
<feature type="domain" description="PAC" evidence="14">
    <location>
        <begin position="415"/>
        <end position="466"/>
    </location>
</feature>
<dbReference type="AlphaFoldDB" id="A0A8D5FV64"/>
<dbReference type="InterPro" id="IPR001610">
    <property type="entry name" value="PAC"/>
</dbReference>
<evidence type="ECO:0000256" key="9">
    <source>
        <dbReference type="PROSITE-ProRule" id="PRU00169"/>
    </source>
</evidence>
<evidence type="ECO:0000256" key="8">
    <source>
        <dbReference type="ARBA" id="ARBA00023012"/>
    </source>
</evidence>
<keyword evidence="7" id="KW-0067">ATP-binding</keyword>
<evidence type="ECO:0000259" key="14">
    <source>
        <dbReference type="PROSITE" id="PS50113"/>
    </source>
</evidence>
<keyword evidence="10" id="KW-0812">Transmembrane</keyword>
<feature type="modified residue" description="4-aspartylphosphate" evidence="9">
    <location>
        <position position="908"/>
    </location>
</feature>
<dbReference type="Pfam" id="PF02518">
    <property type="entry name" value="HATPase_c"/>
    <property type="match status" value="1"/>
</dbReference>
<dbReference type="InterPro" id="IPR003594">
    <property type="entry name" value="HATPase_dom"/>
</dbReference>
<dbReference type="CDD" id="cd00130">
    <property type="entry name" value="PAS"/>
    <property type="match status" value="3"/>
</dbReference>
<evidence type="ECO:0000256" key="5">
    <source>
        <dbReference type="ARBA" id="ARBA00022741"/>
    </source>
</evidence>
<name>A0A8D5FV64_9BACT</name>
<dbReference type="SMART" id="SM00387">
    <property type="entry name" value="HATPase_c"/>
    <property type="match status" value="1"/>
</dbReference>
<keyword evidence="16" id="KW-1185">Reference proteome</keyword>
<keyword evidence="6" id="KW-0418">Kinase</keyword>
<dbReference type="InterPro" id="IPR000700">
    <property type="entry name" value="PAS-assoc_C"/>
</dbReference>
<protein>
    <recommendedName>
        <fullName evidence="2">histidine kinase</fullName>
        <ecNumber evidence="2">2.7.13.3</ecNumber>
    </recommendedName>
</protein>
<dbReference type="EC" id="2.7.13.3" evidence="2"/>
<keyword evidence="5" id="KW-0547">Nucleotide-binding</keyword>
<dbReference type="InterPro" id="IPR001789">
    <property type="entry name" value="Sig_transdc_resp-reg_receiver"/>
</dbReference>
<dbReference type="InterPro" id="IPR003661">
    <property type="entry name" value="HisK_dim/P_dom"/>
</dbReference>
<keyword evidence="4" id="KW-0808">Transferase</keyword>
<feature type="domain" description="Response regulatory" evidence="12">
    <location>
        <begin position="857"/>
        <end position="973"/>
    </location>
</feature>
<evidence type="ECO:0000259" key="11">
    <source>
        <dbReference type="PROSITE" id="PS50109"/>
    </source>
</evidence>
<dbReference type="EMBL" id="AP024086">
    <property type="protein sequence ID" value="BCL61946.1"/>
    <property type="molecule type" value="Genomic_DNA"/>
</dbReference>
<evidence type="ECO:0000256" key="4">
    <source>
        <dbReference type="ARBA" id="ARBA00022679"/>
    </source>
</evidence>
<organism evidence="15 16">
    <name type="scientific">Desulfomarina profundi</name>
    <dbReference type="NCBI Taxonomy" id="2772557"/>
    <lineage>
        <taxon>Bacteria</taxon>
        <taxon>Pseudomonadati</taxon>
        <taxon>Thermodesulfobacteriota</taxon>
        <taxon>Desulfobulbia</taxon>
        <taxon>Desulfobulbales</taxon>
        <taxon>Desulfobulbaceae</taxon>
        <taxon>Desulfomarina</taxon>
    </lineage>
</organism>
<accession>A0A8D5FV64</accession>
<evidence type="ECO:0000256" key="1">
    <source>
        <dbReference type="ARBA" id="ARBA00000085"/>
    </source>
</evidence>
<feature type="domain" description="Histidine kinase" evidence="11">
    <location>
        <begin position="614"/>
        <end position="836"/>
    </location>
</feature>
<dbReference type="RefSeq" id="WP_228854352.1">
    <property type="nucleotide sequence ID" value="NZ_AP024086.1"/>
</dbReference>
<dbReference type="Pfam" id="PF00512">
    <property type="entry name" value="HisKA"/>
    <property type="match status" value="1"/>
</dbReference>
<proteinExistence type="predicted"/>
<dbReference type="InterPro" id="IPR013767">
    <property type="entry name" value="PAS_fold"/>
</dbReference>
<evidence type="ECO:0000256" key="2">
    <source>
        <dbReference type="ARBA" id="ARBA00012438"/>
    </source>
</evidence>
<evidence type="ECO:0000256" key="3">
    <source>
        <dbReference type="ARBA" id="ARBA00022553"/>
    </source>
</evidence>
<feature type="transmembrane region" description="Helical" evidence="10">
    <location>
        <begin position="174"/>
        <end position="194"/>
    </location>
</feature>
<evidence type="ECO:0000313" key="16">
    <source>
        <dbReference type="Proteomes" id="UP000826725"/>
    </source>
</evidence>
<dbReference type="GO" id="GO:0005524">
    <property type="term" value="F:ATP binding"/>
    <property type="evidence" value="ECO:0007669"/>
    <property type="project" value="UniProtKB-KW"/>
</dbReference>
<dbReference type="PROSITE" id="PS50112">
    <property type="entry name" value="PAS"/>
    <property type="match status" value="2"/>
</dbReference>
<dbReference type="SMART" id="SM00086">
    <property type="entry name" value="PAC"/>
    <property type="match status" value="3"/>
</dbReference>
<keyword evidence="10" id="KW-0472">Membrane</keyword>
<dbReference type="InterPro" id="IPR005467">
    <property type="entry name" value="His_kinase_dom"/>
</dbReference>
<dbReference type="PROSITE" id="PS50113">
    <property type="entry name" value="PAC"/>
    <property type="match status" value="2"/>
</dbReference>
<feature type="domain" description="PAC" evidence="14">
    <location>
        <begin position="289"/>
        <end position="341"/>
    </location>
</feature>
<dbReference type="Pfam" id="PF00072">
    <property type="entry name" value="Response_reg"/>
    <property type="match status" value="1"/>
</dbReference>
<dbReference type="PROSITE" id="PS50110">
    <property type="entry name" value="RESPONSE_REGULATORY"/>
    <property type="match status" value="1"/>
</dbReference>
<dbReference type="PROSITE" id="PS50109">
    <property type="entry name" value="HIS_KIN"/>
    <property type="match status" value="1"/>
</dbReference>
<comment type="catalytic activity">
    <reaction evidence="1">
        <text>ATP + protein L-histidine = ADP + protein N-phospho-L-histidine.</text>
        <dbReference type="EC" id="2.7.13.3"/>
    </reaction>
</comment>
<keyword evidence="10" id="KW-1133">Transmembrane helix</keyword>
<dbReference type="Pfam" id="PF13426">
    <property type="entry name" value="PAS_9"/>
    <property type="match status" value="1"/>
</dbReference>
<dbReference type="GO" id="GO:0000155">
    <property type="term" value="F:phosphorelay sensor kinase activity"/>
    <property type="evidence" value="ECO:0007669"/>
    <property type="project" value="InterPro"/>
</dbReference>
<dbReference type="SMART" id="SM00448">
    <property type="entry name" value="REC"/>
    <property type="match status" value="1"/>
</dbReference>